<gene>
    <name evidence="1" type="ORF">ACOLOM_LOCUS9835</name>
</gene>
<comment type="caution">
    <text evidence="1">The sequence shown here is derived from an EMBL/GenBank/DDBJ whole genome shotgun (WGS) entry which is preliminary data.</text>
</comment>
<organism evidence="1 2">
    <name type="scientific">Acaulospora colombiana</name>
    <dbReference type="NCBI Taxonomy" id="27376"/>
    <lineage>
        <taxon>Eukaryota</taxon>
        <taxon>Fungi</taxon>
        <taxon>Fungi incertae sedis</taxon>
        <taxon>Mucoromycota</taxon>
        <taxon>Glomeromycotina</taxon>
        <taxon>Glomeromycetes</taxon>
        <taxon>Diversisporales</taxon>
        <taxon>Acaulosporaceae</taxon>
        <taxon>Acaulospora</taxon>
    </lineage>
</organism>
<protein>
    <submittedName>
        <fullName evidence="1">12449_t:CDS:1</fullName>
    </submittedName>
</protein>
<feature type="non-terminal residue" evidence="1">
    <location>
        <position position="332"/>
    </location>
</feature>
<evidence type="ECO:0000313" key="2">
    <source>
        <dbReference type="Proteomes" id="UP000789525"/>
    </source>
</evidence>
<keyword evidence="2" id="KW-1185">Reference proteome</keyword>
<evidence type="ECO:0000313" key="1">
    <source>
        <dbReference type="EMBL" id="CAG8691121.1"/>
    </source>
</evidence>
<name>A0ACA9P9T2_9GLOM</name>
<dbReference type="EMBL" id="CAJVPT010029519">
    <property type="protein sequence ID" value="CAG8691121.1"/>
    <property type="molecule type" value="Genomic_DNA"/>
</dbReference>
<proteinExistence type="predicted"/>
<sequence>RNVSMQPMNQCVVLSIWQRCASGQQQREHVERHGVMGVFRPECVDAAYGPVCGAVDPAALHKWPTTAAMGKFYKESSPVDPQHCTSGQRQRNTSILALRVWLKGLANDSTRQACVGATNATNTAQVANDSMNGCGTIAEQGWLESVDAACRPVHGAVDPAALCGAASRHVHGAVDLAALHEWPTTAPECVNAAYGPVYGAVDPAALHKMEYVDAAYRPVHDAVDPAALHEWPTTAPECVDAAYRPVHDAVDSAALHEWPTPAPECVNAAYGPVCGAVDPAALHKWGTTALEGVGAAYRPVYGAVDPAALHKWPMTACTVAAPWRDGCLRIFQ</sequence>
<accession>A0ACA9P9T2</accession>
<dbReference type="Proteomes" id="UP000789525">
    <property type="component" value="Unassembled WGS sequence"/>
</dbReference>
<feature type="non-terminal residue" evidence="1">
    <location>
        <position position="1"/>
    </location>
</feature>
<reference evidence="1" key="1">
    <citation type="submission" date="2021-06" db="EMBL/GenBank/DDBJ databases">
        <authorList>
            <person name="Kallberg Y."/>
            <person name="Tangrot J."/>
            <person name="Rosling A."/>
        </authorList>
    </citation>
    <scope>NUCLEOTIDE SEQUENCE</scope>
    <source>
        <strain evidence="1">CL356</strain>
    </source>
</reference>